<comment type="similarity">
    <text evidence="2">Belongs to the bacterial solute-binding protein 8 family.</text>
</comment>
<proteinExistence type="inferred from homology"/>
<protein>
    <submittedName>
        <fullName evidence="7">Iron ABC transporter substrate-binding protein</fullName>
    </submittedName>
</protein>
<dbReference type="InterPro" id="IPR051313">
    <property type="entry name" value="Bact_iron-sidero_bind"/>
</dbReference>
<sequence length="334" mass="35557">MAKLRYSLVAAVTAAGLALTACSSEESSSTADSAASDSTSTVTIEDNFGTQEVALPIERVAATDNRSFQILADWGIDLVAAPNTLVPSTVTEYKDNPDIVDLGSHNEPDLEALTAAEPDLVVNGQRFSQYYEDISTLNPDAAIVELEPRDGEPLDDELKRQVTELGILFEKEAEAEAIIEDFDAAVARAQAAYDPEQTVMAVNVSGGEIGYIAPSVGRTFGPIFDMLDLTPALEVDGASDDHQGDDISVEAIASANPDWMLVLDRDAGISSLREADEFQPAAGVLEGADALDNVTAVVDGQIVYAPEDTYLNESILTYTEILNEMADAFEAAQQ</sequence>
<dbReference type="SUPFAM" id="SSF53807">
    <property type="entry name" value="Helical backbone' metal receptor"/>
    <property type="match status" value="1"/>
</dbReference>
<evidence type="ECO:0000256" key="5">
    <source>
        <dbReference type="SAM" id="SignalP"/>
    </source>
</evidence>
<evidence type="ECO:0000259" key="6">
    <source>
        <dbReference type="PROSITE" id="PS50983"/>
    </source>
</evidence>
<feature type="signal peptide" evidence="5">
    <location>
        <begin position="1"/>
        <end position="23"/>
    </location>
</feature>
<reference evidence="7 8" key="1">
    <citation type="submission" date="2018-02" db="EMBL/GenBank/DDBJ databases">
        <title>Corynebacterium alimpuense sp. nov., a marine obligate actinomycete isolated from sediments of Valparaiso bay, Chile.</title>
        <authorList>
            <person name="Claverias F."/>
            <person name="Gonzales-Siles L."/>
            <person name="Salva-Serra F."/>
            <person name="Inganaes E."/>
            <person name="Molin K."/>
            <person name="Cumsille A."/>
            <person name="Undabarrena A."/>
            <person name="Couve E."/>
            <person name="Moore E.R.B."/>
            <person name="Gomila M."/>
            <person name="Camara B."/>
        </authorList>
    </citation>
    <scope>NUCLEOTIDE SEQUENCE [LARGE SCALE GENOMIC DNA]</scope>
    <source>
        <strain evidence="7 8">CCUG 69366</strain>
    </source>
</reference>
<gene>
    <name evidence="7" type="ORF">C5L39_05180</name>
</gene>
<dbReference type="Proteomes" id="UP000266975">
    <property type="component" value="Unassembled WGS sequence"/>
</dbReference>
<comment type="subcellular location">
    <subcellularLocation>
        <location evidence="1">Cell envelope</location>
    </subcellularLocation>
</comment>
<dbReference type="GO" id="GO:0030288">
    <property type="term" value="C:outer membrane-bounded periplasmic space"/>
    <property type="evidence" value="ECO:0007669"/>
    <property type="project" value="TreeGrafter"/>
</dbReference>
<evidence type="ECO:0000313" key="8">
    <source>
        <dbReference type="Proteomes" id="UP000266975"/>
    </source>
</evidence>
<dbReference type="EMBL" id="PTJO01000004">
    <property type="protein sequence ID" value="RNE48710.1"/>
    <property type="molecule type" value="Genomic_DNA"/>
</dbReference>
<dbReference type="Pfam" id="PF01497">
    <property type="entry name" value="Peripla_BP_2"/>
    <property type="match status" value="1"/>
</dbReference>
<feature type="chain" id="PRO_5039608322" evidence="5">
    <location>
        <begin position="24"/>
        <end position="334"/>
    </location>
</feature>
<dbReference type="GO" id="GO:1901678">
    <property type="term" value="P:iron coordination entity transport"/>
    <property type="evidence" value="ECO:0007669"/>
    <property type="project" value="UniProtKB-ARBA"/>
</dbReference>
<keyword evidence="8" id="KW-1185">Reference proteome</keyword>
<dbReference type="PROSITE" id="PS50983">
    <property type="entry name" value="FE_B12_PBP"/>
    <property type="match status" value="1"/>
</dbReference>
<dbReference type="PANTHER" id="PTHR30532:SF28">
    <property type="entry name" value="PETROBACTIN-BINDING PROTEIN YCLQ"/>
    <property type="match status" value="1"/>
</dbReference>
<comment type="caution">
    <text evidence="7">The sequence shown here is derived from an EMBL/GenBank/DDBJ whole genome shotgun (WGS) entry which is preliminary data.</text>
</comment>
<evidence type="ECO:0000256" key="3">
    <source>
        <dbReference type="ARBA" id="ARBA00022448"/>
    </source>
</evidence>
<name>A0A3M8K6G6_9CORY</name>
<keyword evidence="4 5" id="KW-0732">Signal</keyword>
<evidence type="ECO:0000313" key="7">
    <source>
        <dbReference type="EMBL" id="RNE48710.1"/>
    </source>
</evidence>
<dbReference type="AlphaFoldDB" id="A0A3M8K6G6"/>
<dbReference type="RefSeq" id="WP_123047847.1">
    <property type="nucleotide sequence ID" value="NZ_PTJO01000004.1"/>
</dbReference>
<dbReference type="InterPro" id="IPR002491">
    <property type="entry name" value="ABC_transptr_periplasmic_BD"/>
</dbReference>
<dbReference type="PANTHER" id="PTHR30532">
    <property type="entry name" value="IRON III DICITRATE-BINDING PERIPLASMIC PROTEIN"/>
    <property type="match status" value="1"/>
</dbReference>
<dbReference type="PROSITE" id="PS51257">
    <property type="entry name" value="PROKAR_LIPOPROTEIN"/>
    <property type="match status" value="1"/>
</dbReference>
<dbReference type="OrthoDB" id="63946at2"/>
<evidence type="ECO:0000256" key="1">
    <source>
        <dbReference type="ARBA" id="ARBA00004196"/>
    </source>
</evidence>
<evidence type="ECO:0000256" key="2">
    <source>
        <dbReference type="ARBA" id="ARBA00008814"/>
    </source>
</evidence>
<dbReference type="Gene3D" id="3.40.50.1980">
    <property type="entry name" value="Nitrogenase molybdenum iron protein domain"/>
    <property type="match status" value="2"/>
</dbReference>
<feature type="domain" description="Fe/B12 periplasmic-binding" evidence="6">
    <location>
        <begin position="59"/>
        <end position="333"/>
    </location>
</feature>
<accession>A0A3M8K6G6</accession>
<evidence type="ECO:0000256" key="4">
    <source>
        <dbReference type="ARBA" id="ARBA00022729"/>
    </source>
</evidence>
<organism evidence="7 8">
    <name type="scientific">Corynebacterium alimapuense</name>
    <dbReference type="NCBI Taxonomy" id="1576874"/>
    <lineage>
        <taxon>Bacteria</taxon>
        <taxon>Bacillati</taxon>
        <taxon>Actinomycetota</taxon>
        <taxon>Actinomycetes</taxon>
        <taxon>Mycobacteriales</taxon>
        <taxon>Corynebacteriaceae</taxon>
        <taxon>Corynebacterium</taxon>
    </lineage>
</organism>
<keyword evidence="3" id="KW-0813">Transport</keyword>